<dbReference type="InterPro" id="IPR001119">
    <property type="entry name" value="SLH_dom"/>
</dbReference>
<dbReference type="Proteomes" id="UP000272464">
    <property type="component" value="Unassembled WGS sequence"/>
</dbReference>
<comment type="caution">
    <text evidence="3">The sequence shown here is derived from an EMBL/GenBank/DDBJ whole genome shotgun (WGS) entry which is preliminary data.</text>
</comment>
<dbReference type="GO" id="GO:0000272">
    <property type="term" value="P:polysaccharide catabolic process"/>
    <property type="evidence" value="ECO:0007669"/>
    <property type="project" value="InterPro"/>
</dbReference>
<dbReference type="InterPro" id="IPR008965">
    <property type="entry name" value="CBM2/CBM3_carb-bd_dom_sf"/>
</dbReference>
<protein>
    <recommendedName>
        <fullName evidence="2">SLH domain-containing protein</fullName>
    </recommendedName>
</protein>
<keyword evidence="4" id="KW-1185">Reference proteome</keyword>
<dbReference type="InterPro" id="IPR002102">
    <property type="entry name" value="Cohesin_dom"/>
</dbReference>
<evidence type="ECO:0000259" key="2">
    <source>
        <dbReference type="PROSITE" id="PS51272"/>
    </source>
</evidence>
<dbReference type="EMBL" id="RZNX01000001">
    <property type="protein sequence ID" value="RUT36513.1"/>
    <property type="molecule type" value="Genomic_DNA"/>
</dbReference>
<sequence length="332" mass="35926">MNMRKGKMTIAMCLIALFLTAWMPGAGYAEEVTVFTLIENKESASLSQSLEVTLNGSNMKDLYAYEALITFDPNFVELDKAESKLKGYFIPSKATEGKMTVAFTKIGSVKGETGDTALSTITFKVKSQGNANIKLVSVKALDARLSETVYNYGTAFNDLAGYDWAKTEIEALASVGIIKGTSDTSFSPGANVSRADFVSLLVRALKLNADADGNFNDVGPSDYYYKEVGIAKKLGIAQGKGNNQFEPKKSISRQDMMVVAARAMKIAGKMLDESDSDLSRFSDASEVAPYAVNPLAQLIKKEIILGDNGKINPNDTAVRAQAAVIIHRILYK</sequence>
<dbReference type="SUPFAM" id="SSF49384">
    <property type="entry name" value="Carbohydrate-binding domain"/>
    <property type="match status" value="1"/>
</dbReference>
<feature type="domain" description="SLH" evidence="2">
    <location>
        <begin position="152"/>
        <end position="215"/>
    </location>
</feature>
<evidence type="ECO:0000313" key="3">
    <source>
        <dbReference type="EMBL" id="RUT36513.1"/>
    </source>
</evidence>
<feature type="domain" description="SLH" evidence="2">
    <location>
        <begin position="278"/>
        <end position="332"/>
    </location>
</feature>
<gene>
    <name evidence="3" type="ORF">EJP77_05960</name>
</gene>
<reference evidence="3 4" key="1">
    <citation type="submission" date="2018-12" db="EMBL/GenBank/DDBJ databases">
        <authorList>
            <person name="Sun L."/>
            <person name="Chen Z."/>
        </authorList>
    </citation>
    <scope>NUCLEOTIDE SEQUENCE [LARGE SCALE GENOMIC DNA]</scope>
    <source>
        <strain evidence="3 4">3-5-3</strain>
    </source>
</reference>
<feature type="domain" description="SLH" evidence="2">
    <location>
        <begin position="216"/>
        <end position="274"/>
    </location>
</feature>
<dbReference type="Pfam" id="PF00395">
    <property type="entry name" value="SLH"/>
    <property type="match status" value="3"/>
</dbReference>
<evidence type="ECO:0000256" key="1">
    <source>
        <dbReference type="SAM" id="SignalP"/>
    </source>
</evidence>
<dbReference type="AlphaFoldDB" id="A0A433XQX2"/>
<dbReference type="GO" id="GO:0030246">
    <property type="term" value="F:carbohydrate binding"/>
    <property type="evidence" value="ECO:0007669"/>
    <property type="project" value="InterPro"/>
</dbReference>
<dbReference type="Gene3D" id="2.60.40.680">
    <property type="match status" value="1"/>
</dbReference>
<name>A0A433XQX2_9BACL</name>
<accession>A0A433XQX2</accession>
<feature type="signal peptide" evidence="1">
    <location>
        <begin position="1"/>
        <end position="29"/>
    </location>
</feature>
<evidence type="ECO:0000313" key="4">
    <source>
        <dbReference type="Proteomes" id="UP000272464"/>
    </source>
</evidence>
<proteinExistence type="predicted"/>
<dbReference type="Pfam" id="PF00963">
    <property type="entry name" value="Cohesin"/>
    <property type="match status" value="1"/>
</dbReference>
<organism evidence="3 4">
    <name type="scientific">Paenibacillus zeisoli</name>
    <dbReference type="NCBI Taxonomy" id="2496267"/>
    <lineage>
        <taxon>Bacteria</taxon>
        <taxon>Bacillati</taxon>
        <taxon>Bacillota</taxon>
        <taxon>Bacilli</taxon>
        <taxon>Bacillales</taxon>
        <taxon>Paenibacillaceae</taxon>
        <taxon>Paenibacillus</taxon>
    </lineage>
</organism>
<dbReference type="CDD" id="cd08547">
    <property type="entry name" value="Type_II_cohesin"/>
    <property type="match status" value="1"/>
</dbReference>
<dbReference type="OrthoDB" id="9809781at2"/>
<feature type="chain" id="PRO_5039530437" description="SLH domain-containing protein" evidence="1">
    <location>
        <begin position="30"/>
        <end position="332"/>
    </location>
</feature>
<keyword evidence="1" id="KW-0732">Signal</keyword>
<dbReference type="PROSITE" id="PS51272">
    <property type="entry name" value="SLH"/>
    <property type="match status" value="3"/>
</dbReference>